<proteinExistence type="predicted"/>
<gene>
    <name evidence="1" type="ORF">AMTR_s00206p00024080</name>
</gene>
<sequence>MVKNSGRNVAKARVSILSEQVLSKGDLQGSFASFEFVEIVYSKEQPEPTIVERYVGPGFWQSCPPSALLMPGLRLLRSPPPSALPMPGLGIFWSPTPSALPIPRPRIFWPPSPSNIQILGFLTKKQVIIESATRDSQHLLSIVI</sequence>
<dbReference type="HOGENOM" id="CLU_1799067_0_0_1"/>
<evidence type="ECO:0000313" key="1">
    <source>
        <dbReference type="EMBL" id="ERN02995.1"/>
    </source>
</evidence>
<reference evidence="2" key="1">
    <citation type="journal article" date="2013" name="Science">
        <title>The Amborella genome and the evolution of flowering plants.</title>
        <authorList>
            <consortium name="Amborella Genome Project"/>
        </authorList>
    </citation>
    <scope>NUCLEOTIDE SEQUENCE [LARGE SCALE GENOMIC DNA]</scope>
</reference>
<dbReference type="AlphaFoldDB" id="W1P7N2"/>
<dbReference type="Proteomes" id="UP000017836">
    <property type="component" value="Unassembled WGS sequence"/>
</dbReference>
<accession>W1P7N2</accession>
<evidence type="ECO:0000313" key="2">
    <source>
        <dbReference type="Proteomes" id="UP000017836"/>
    </source>
</evidence>
<organism evidence="1 2">
    <name type="scientific">Amborella trichopoda</name>
    <dbReference type="NCBI Taxonomy" id="13333"/>
    <lineage>
        <taxon>Eukaryota</taxon>
        <taxon>Viridiplantae</taxon>
        <taxon>Streptophyta</taxon>
        <taxon>Embryophyta</taxon>
        <taxon>Tracheophyta</taxon>
        <taxon>Spermatophyta</taxon>
        <taxon>Magnoliopsida</taxon>
        <taxon>Amborellales</taxon>
        <taxon>Amborellaceae</taxon>
        <taxon>Amborella</taxon>
    </lineage>
</organism>
<dbReference type="EMBL" id="KI394452">
    <property type="protein sequence ID" value="ERN02995.1"/>
    <property type="molecule type" value="Genomic_DNA"/>
</dbReference>
<name>W1P7N2_AMBTC</name>
<dbReference type="Gramene" id="ERN02995">
    <property type="protein sequence ID" value="ERN02995"/>
    <property type="gene ID" value="AMTR_s00206p00024080"/>
</dbReference>
<keyword evidence="2" id="KW-1185">Reference proteome</keyword>
<protein>
    <submittedName>
        <fullName evidence="1">Uncharacterized protein</fullName>
    </submittedName>
</protein>